<keyword evidence="1" id="KW-1133">Transmembrane helix</keyword>
<dbReference type="AlphaFoldDB" id="G7JRN0"/>
<dbReference type="Proteomes" id="UP000002051">
    <property type="component" value="Chromosome 4"/>
</dbReference>
<evidence type="ECO:0000313" key="3">
    <source>
        <dbReference type="EnsemblPlants" id="AES89563"/>
    </source>
</evidence>
<evidence type="ECO:0000313" key="2">
    <source>
        <dbReference type="EMBL" id="AES89563.1"/>
    </source>
</evidence>
<keyword evidence="1 2" id="KW-0812">Transmembrane</keyword>
<accession>G7JRN0</accession>
<reference evidence="2 4" key="2">
    <citation type="journal article" date="2014" name="BMC Genomics">
        <title>An improved genome release (version Mt4.0) for the model legume Medicago truncatula.</title>
        <authorList>
            <person name="Tang H."/>
            <person name="Krishnakumar V."/>
            <person name="Bidwell S."/>
            <person name="Rosen B."/>
            <person name="Chan A."/>
            <person name="Zhou S."/>
            <person name="Gentzbittel L."/>
            <person name="Childs K.L."/>
            <person name="Yandell M."/>
            <person name="Gundlach H."/>
            <person name="Mayer K.F."/>
            <person name="Schwartz D.C."/>
            <person name="Town C.D."/>
        </authorList>
    </citation>
    <scope>GENOME REANNOTATION</scope>
    <source>
        <strain evidence="3 4">cv. Jemalong A17</strain>
    </source>
</reference>
<reference evidence="3" key="3">
    <citation type="submission" date="2015-04" db="UniProtKB">
        <authorList>
            <consortium name="EnsemblPlants"/>
        </authorList>
    </citation>
    <scope>IDENTIFICATION</scope>
    <source>
        <strain evidence="3">cv. Jemalong A17</strain>
    </source>
</reference>
<dbReference type="EMBL" id="CM001220">
    <property type="protein sequence ID" value="AES89563.1"/>
    <property type="molecule type" value="Genomic_DNA"/>
</dbReference>
<proteinExistence type="predicted"/>
<keyword evidence="1" id="KW-0472">Membrane</keyword>
<keyword evidence="4" id="KW-1185">Reference proteome</keyword>
<protein>
    <submittedName>
        <fullName evidence="2">Transmembrane protein, putative</fullName>
    </submittedName>
</protein>
<reference evidence="2 4" key="1">
    <citation type="journal article" date="2011" name="Nature">
        <title>The Medicago genome provides insight into the evolution of rhizobial symbioses.</title>
        <authorList>
            <person name="Young N.D."/>
            <person name="Debelle F."/>
            <person name="Oldroyd G.E."/>
            <person name="Geurts R."/>
            <person name="Cannon S.B."/>
            <person name="Udvardi M.K."/>
            <person name="Benedito V.A."/>
            <person name="Mayer K.F."/>
            <person name="Gouzy J."/>
            <person name="Schoof H."/>
            <person name="Van de Peer Y."/>
            <person name="Proost S."/>
            <person name="Cook D.R."/>
            <person name="Meyers B.C."/>
            <person name="Spannagl M."/>
            <person name="Cheung F."/>
            <person name="De Mita S."/>
            <person name="Krishnakumar V."/>
            <person name="Gundlach H."/>
            <person name="Zhou S."/>
            <person name="Mudge J."/>
            <person name="Bharti A.K."/>
            <person name="Murray J.D."/>
            <person name="Naoumkina M.A."/>
            <person name="Rosen B."/>
            <person name="Silverstein K.A."/>
            <person name="Tang H."/>
            <person name="Rombauts S."/>
            <person name="Zhao P.X."/>
            <person name="Zhou P."/>
            <person name="Barbe V."/>
            <person name="Bardou P."/>
            <person name="Bechner M."/>
            <person name="Bellec A."/>
            <person name="Berger A."/>
            <person name="Berges H."/>
            <person name="Bidwell S."/>
            <person name="Bisseling T."/>
            <person name="Choisne N."/>
            <person name="Couloux A."/>
            <person name="Denny R."/>
            <person name="Deshpande S."/>
            <person name="Dai X."/>
            <person name="Doyle J.J."/>
            <person name="Dudez A.M."/>
            <person name="Farmer A.D."/>
            <person name="Fouteau S."/>
            <person name="Franken C."/>
            <person name="Gibelin C."/>
            <person name="Gish J."/>
            <person name="Goldstein S."/>
            <person name="Gonzalez A.J."/>
            <person name="Green P.J."/>
            <person name="Hallab A."/>
            <person name="Hartog M."/>
            <person name="Hua A."/>
            <person name="Humphray S.J."/>
            <person name="Jeong D.H."/>
            <person name="Jing Y."/>
            <person name="Jocker A."/>
            <person name="Kenton S.M."/>
            <person name="Kim D.J."/>
            <person name="Klee K."/>
            <person name="Lai H."/>
            <person name="Lang C."/>
            <person name="Lin S."/>
            <person name="Macmil S.L."/>
            <person name="Magdelenat G."/>
            <person name="Matthews L."/>
            <person name="McCorrison J."/>
            <person name="Monaghan E.L."/>
            <person name="Mun J.H."/>
            <person name="Najar F.Z."/>
            <person name="Nicholson C."/>
            <person name="Noirot C."/>
            <person name="O'Bleness M."/>
            <person name="Paule C.R."/>
            <person name="Poulain J."/>
            <person name="Prion F."/>
            <person name="Qin B."/>
            <person name="Qu C."/>
            <person name="Retzel E.F."/>
            <person name="Riddle C."/>
            <person name="Sallet E."/>
            <person name="Samain S."/>
            <person name="Samson N."/>
            <person name="Sanders I."/>
            <person name="Saurat O."/>
            <person name="Scarpelli C."/>
            <person name="Schiex T."/>
            <person name="Segurens B."/>
            <person name="Severin A.J."/>
            <person name="Sherrier D.J."/>
            <person name="Shi R."/>
            <person name="Sims S."/>
            <person name="Singer S.R."/>
            <person name="Sinharoy S."/>
            <person name="Sterck L."/>
            <person name="Viollet A."/>
            <person name="Wang B.B."/>
            <person name="Wang K."/>
            <person name="Wang M."/>
            <person name="Wang X."/>
            <person name="Warfsmann J."/>
            <person name="Weissenbach J."/>
            <person name="White D.D."/>
            <person name="White J.D."/>
            <person name="Wiley G.B."/>
            <person name="Wincker P."/>
            <person name="Xing Y."/>
            <person name="Yang L."/>
            <person name="Yao Z."/>
            <person name="Ying F."/>
            <person name="Zhai J."/>
            <person name="Zhou L."/>
            <person name="Zuber A."/>
            <person name="Denarie J."/>
            <person name="Dixon R.A."/>
            <person name="May G.D."/>
            <person name="Schwartz D.C."/>
            <person name="Rogers J."/>
            <person name="Quetier F."/>
            <person name="Town C.D."/>
            <person name="Roe B.A."/>
        </authorList>
    </citation>
    <scope>NUCLEOTIDE SEQUENCE [LARGE SCALE GENOMIC DNA]</scope>
    <source>
        <strain evidence="2">A17</strain>
        <strain evidence="3 4">cv. Jemalong A17</strain>
    </source>
</reference>
<dbReference type="PaxDb" id="3880-AES89563"/>
<gene>
    <name evidence="2" type="ordered locus">MTR_4g077040</name>
</gene>
<evidence type="ECO:0000313" key="4">
    <source>
        <dbReference type="Proteomes" id="UP000002051"/>
    </source>
</evidence>
<name>G7JRN0_MEDTR</name>
<sequence>MNYIFINATNLNQCFYLFTNPSDLDLIMLKSINFLLTLFLLLTFNNVVAQCSKVDEFDELLALDDELE</sequence>
<evidence type="ECO:0000256" key="1">
    <source>
        <dbReference type="SAM" id="Phobius"/>
    </source>
</evidence>
<dbReference type="HOGENOM" id="CLU_2797779_0_0_1"/>
<organism evidence="2 4">
    <name type="scientific">Medicago truncatula</name>
    <name type="common">Barrel medic</name>
    <name type="synonym">Medicago tribuloides</name>
    <dbReference type="NCBI Taxonomy" id="3880"/>
    <lineage>
        <taxon>Eukaryota</taxon>
        <taxon>Viridiplantae</taxon>
        <taxon>Streptophyta</taxon>
        <taxon>Embryophyta</taxon>
        <taxon>Tracheophyta</taxon>
        <taxon>Spermatophyta</taxon>
        <taxon>Magnoliopsida</taxon>
        <taxon>eudicotyledons</taxon>
        <taxon>Gunneridae</taxon>
        <taxon>Pentapetalae</taxon>
        <taxon>rosids</taxon>
        <taxon>fabids</taxon>
        <taxon>Fabales</taxon>
        <taxon>Fabaceae</taxon>
        <taxon>Papilionoideae</taxon>
        <taxon>50 kb inversion clade</taxon>
        <taxon>NPAAA clade</taxon>
        <taxon>Hologalegina</taxon>
        <taxon>IRL clade</taxon>
        <taxon>Trifolieae</taxon>
        <taxon>Medicago</taxon>
    </lineage>
</organism>
<dbReference type="EnsemblPlants" id="AES89563">
    <property type="protein sequence ID" value="AES89563"/>
    <property type="gene ID" value="MTR_4g077040"/>
</dbReference>
<feature type="transmembrane region" description="Helical" evidence="1">
    <location>
        <begin position="26"/>
        <end position="44"/>
    </location>
</feature>